<dbReference type="EMBL" id="WTYM01000032">
    <property type="protein sequence ID" value="MXO59038.1"/>
    <property type="molecule type" value="Genomic_DNA"/>
</dbReference>
<dbReference type="AlphaFoldDB" id="A0A6I4SUD0"/>
<dbReference type="Proteomes" id="UP000433652">
    <property type="component" value="Unassembled WGS sequence"/>
</dbReference>
<accession>A0A6I4SUD0</accession>
<sequence>MGRVLAVRHRPDWDRRSRRGARYATIYPRPTDAQISSVVKNGGYGLKSAGLSNPTFVHGTNNGSAYVDIIMTYSQTLNFAFFTVGPVKPSHTRRAYQV</sequence>
<dbReference type="OrthoDB" id="7407543at2"/>
<keyword evidence="2" id="KW-1185">Reference proteome</keyword>
<evidence type="ECO:0000313" key="1">
    <source>
        <dbReference type="EMBL" id="MXO59038.1"/>
    </source>
</evidence>
<proteinExistence type="predicted"/>
<name>A0A6I4SUD0_9SPHN</name>
<organism evidence="1 2">
    <name type="scientific">Croceibacterium salegens</name>
    <dbReference type="NCBI Taxonomy" id="1737568"/>
    <lineage>
        <taxon>Bacteria</taxon>
        <taxon>Pseudomonadati</taxon>
        <taxon>Pseudomonadota</taxon>
        <taxon>Alphaproteobacteria</taxon>
        <taxon>Sphingomonadales</taxon>
        <taxon>Erythrobacteraceae</taxon>
        <taxon>Croceibacterium</taxon>
    </lineage>
</organism>
<evidence type="ECO:0000313" key="2">
    <source>
        <dbReference type="Proteomes" id="UP000433652"/>
    </source>
</evidence>
<gene>
    <name evidence="1" type="ORF">GRI89_05735</name>
</gene>
<reference evidence="1 2" key="1">
    <citation type="submission" date="2019-12" db="EMBL/GenBank/DDBJ databases">
        <title>Genomic-based taxomic classification of the family Erythrobacteraceae.</title>
        <authorList>
            <person name="Xu L."/>
        </authorList>
    </citation>
    <scope>NUCLEOTIDE SEQUENCE [LARGE SCALE GENOMIC DNA]</scope>
    <source>
        <strain evidence="1 2">MCCC 1K01500</strain>
    </source>
</reference>
<protein>
    <submittedName>
        <fullName evidence="1">Uncharacterized protein</fullName>
    </submittedName>
</protein>
<comment type="caution">
    <text evidence="1">The sequence shown here is derived from an EMBL/GenBank/DDBJ whole genome shotgun (WGS) entry which is preliminary data.</text>
</comment>
<dbReference type="RefSeq" id="WP_159793119.1">
    <property type="nucleotide sequence ID" value="NZ_WTYM01000032.1"/>
</dbReference>